<evidence type="ECO:0000313" key="3">
    <source>
        <dbReference type="EMBL" id="PNY26612.1"/>
    </source>
</evidence>
<dbReference type="CDD" id="cd02859">
    <property type="entry name" value="E_set_AMPKbeta_like_N"/>
    <property type="match status" value="1"/>
</dbReference>
<organism evidence="3 4">
    <name type="scientific">Tolypocladium capitatum</name>
    <dbReference type="NCBI Taxonomy" id="45235"/>
    <lineage>
        <taxon>Eukaryota</taxon>
        <taxon>Fungi</taxon>
        <taxon>Dikarya</taxon>
        <taxon>Ascomycota</taxon>
        <taxon>Pezizomycotina</taxon>
        <taxon>Sordariomycetes</taxon>
        <taxon>Hypocreomycetidae</taxon>
        <taxon>Hypocreales</taxon>
        <taxon>Ophiocordycipitaceae</taxon>
        <taxon>Tolypocladium</taxon>
    </lineage>
</organism>
<dbReference type="InterPro" id="IPR014756">
    <property type="entry name" value="Ig_E-set"/>
</dbReference>
<keyword evidence="4" id="KW-1185">Reference proteome</keyword>
<dbReference type="AlphaFoldDB" id="A0A2K3QGF6"/>
<dbReference type="OrthoDB" id="5350410at2759"/>
<evidence type="ECO:0000313" key="4">
    <source>
        <dbReference type="Proteomes" id="UP000236621"/>
    </source>
</evidence>
<dbReference type="InterPro" id="IPR032640">
    <property type="entry name" value="AMPK1_CBM"/>
</dbReference>
<evidence type="ECO:0000259" key="2">
    <source>
        <dbReference type="Pfam" id="PF16561"/>
    </source>
</evidence>
<dbReference type="STRING" id="45235.A0A2K3QGF6"/>
<reference evidence="3 4" key="1">
    <citation type="submission" date="2017-08" db="EMBL/GenBank/DDBJ databases">
        <title>Harnessing the power of phylogenomics to disentangle the directionality and signatures of interkingdom host jumping in the parasitic fungal genus Tolypocladium.</title>
        <authorList>
            <person name="Quandt C.A."/>
            <person name="Patterson W."/>
            <person name="Spatafora J.W."/>
        </authorList>
    </citation>
    <scope>NUCLEOTIDE SEQUENCE [LARGE SCALE GENOMIC DNA]</scope>
    <source>
        <strain evidence="3 4">CBS 113982</strain>
    </source>
</reference>
<dbReference type="EMBL" id="NRSZ01000524">
    <property type="protein sequence ID" value="PNY26612.1"/>
    <property type="molecule type" value="Genomic_DNA"/>
</dbReference>
<proteinExistence type="predicted"/>
<dbReference type="Pfam" id="PF16561">
    <property type="entry name" value="AMPK1_CBM"/>
    <property type="match status" value="1"/>
</dbReference>
<evidence type="ECO:0000256" key="1">
    <source>
        <dbReference type="SAM" id="MobiDB-lite"/>
    </source>
</evidence>
<accession>A0A2K3QGF6</accession>
<sequence>MATPAAALVTLSFRRPGVQPPVFVAGSFSDPAWQPRQMHCLEDGTGENHFTAQVSVHAGREYRFKFKVGESNDWVLDEHGSIATDEQGNKTNVLKVPMTGGTAGQLQPPLEATETERGPSPHPGLRGTLGGTSAPTKSHLSKALHVDSSTQREGSRTPIEVVARTAAEVADTAARLDDVSDENPGRSTHRHHD</sequence>
<gene>
    <name evidence="3" type="ORF">TCAP_03464</name>
</gene>
<dbReference type="InterPro" id="IPR013783">
    <property type="entry name" value="Ig-like_fold"/>
</dbReference>
<name>A0A2K3QGF6_9HYPO</name>
<feature type="domain" description="AMP-activated protein kinase glycogen-binding" evidence="2">
    <location>
        <begin position="22"/>
        <end position="97"/>
    </location>
</feature>
<dbReference type="Proteomes" id="UP000236621">
    <property type="component" value="Unassembled WGS sequence"/>
</dbReference>
<feature type="region of interest" description="Disordered" evidence="1">
    <location>
        <begin position="100"/>
        <end position="193"/>
    </location>
</feature>
<dbReference type="Gene3D" id="2.60.40.10">
    <property type="entry name" value="Immunoglobulins"/>
    <property type="match status" value="1"/>
</dbReference>
<comment type="caution">
    <text evidence="3">The sequence shown here is derived from an EMBL/GenBank/DDBJ whole genome shotgun (WGS) entry which is preliminary data.</text>
</comment>
<protein>
    <recommendedName>
        <fullName evidence="2">AMP-activated protein kinase glycogen-binding domain-containing protein</fullName>
    </recommendedName>
</protein>
<feature type="compositionally biased region" description="Low complexity" evidence="1">
    <location>
        <begin position="160"/>
        <end position="173"/>
    </location>
</feature>
<dbReference type="SUPFAM" id="SSF81296">
    <property type="entry name" value="E set domains"/>
    <property type="match status" value="1"/>
</dbReference>